<feature type="signal peptide" evidence="2">
    <location>
        <begin position="1"/>
        <end position="36"/>
    </location>
</feature>
<comment type="caution">
    <text evidence="3">The sequence shown here is derived from an EMBL/GenBank/DDBJ whole genome shotgun (WGS) entry which is preliminary data.</text>
</comment>
<dbReference type="OrthoDB" id="2643984at2"/>
<evidence type="ECO:0000313" key="3">
    <source>
        <dbReference type="EMBL" id="TNJ65381.1"/>
    </source>
</evidence>
<dbReference type="PANTHER" id="PTHR43649:SF30">
    <property type="entry name" value="ABC TRANSPORTER SUBSTRATE-BINDING PROTEIN"/>
    <property type="match status" value="1"/>
</dbReference>
<protein>
    <submittedName>
        <fullName evidence="3">Extracellular solute-binding protein</fullName>
    </submittedName>
</protein>
<dbReference type="InterPro" id="IPR050490">
    <property type="entry name" value="Bact_solute-bd_prot1"/>
</dbReference>
<dbReference type="AlphaFoldDB" id="A0A5C4T8N1"/>
<dbReference type="Pfam" id="PF01547">
    <property type="entry name" value="SBP_bac_1"/>
    <property type="match status" value="1"/>
</dbReference>
<dbReference type="Proteomes" id="UP000307943">
    <property type="component" value="Unassembled WGS sequence"/>
</dbReference>
<keyword evidence="4" id="KW-1185">Reference proteome</keyword>
<dbReference type="PANTHER" id="PTHR43649">
    <property type="entry name" value="ARABINOSE-BINDING PROTEIN-RELATED"/>
    <property type="match status" value="1"/>
</dbReference>
<sequence>MMHTERQSRRNTGGYGMWKKQWTVMTTVMLAAGALAACGSDSDEKKPGATGSGDGAKPNVTVRFHAQNATFDKTMMAPVIAKFEEKNPGVKIDFVGMTEPTSDEVTKKIDLLAASGEPLDVILLADARSYSQRAANGMLEPLDKFIQKEGFKFEDEYKTDTKWNGSYYALPGTFNQWFVIMNKNHLDEAGLKVPTVEWTWDDYLDYAKKLTKGEGASKRYGTYYHSWADYFLLGMWNQPGKNDIVWTDGSLNMDHPGVRKSLEIRQRSEIADKSAIPYADALSQKIAYRPIYFNQSVSMMAIGSWMIGEVGGTDQFPATFKTVFAPMPRNSQSDPAGHAMSSSNYLAIASTSKQKEAAYQFLRFFSTEGLTMMQKYTTSWKKEDTSKLLDAIIGATKTPQNVDKESLLYVLNNTKPVTLPPALPYQAEVYKLYQEEAEKMLLGQQDIAASIAGAKTKLQKLVDSNKK</sequence>
<evidence type="ECO:0000256" key="2">
    <source>
        <dbReference type="SAM" id="SignalP"/>
    </source>
</evidence>
<gene>
    <name evidence="3" type="ORF">FE784_15270</name>
</gene>
<organism evidence="3 4">
    <name type="scientific">Paenibacillus hemerocallicola</name>
    <dbReference type="NCBI Taxonomy" id="1172614"/>
    <lineage>
        <taxon>Bacteria</taxon>
        <taxon>Bacillati</taxon>
        <taxon>Bacillota</taxon>
        <taxon>Bacilli</taxon>
        <taxon>Bacillales</taxon>
        <taxon>Paenibacillaceae</taxon>
        <taxon>Paenibacillus</taxon>
    </lineage>
</organism>
<dbReference type="InterPro" id="IPR006059">
    <property type="entry name" value="SBP"/>
</dbReference>
<dbReference type="Gene3D" id="3.40.190.10">
    <property type="entry name" value="Periplasmic binding protein-like II"/>
    <property type="match status" value="1"/>
</dbReference>
<keyword evidence="2" id="KW-0732">Signal</keyword>
<reference evidence="3 4" key="1">
    <citation type="submission" date="2019-05" db="EMBL/GenBank/DDBJ databases">
        <title>We sequenced the genome of Paenibacillus hemerocallicola KCTC 33185 for further insight into its adaptation and study the phylogeny of Paenibacillus.</title>
        <authorList>
            <person name="Narsing Rao M.P."/>
        </authorList>
    </citation>
    <scope>NUCLEOTIDE SEQUENCE [LARGE SCALE GENOMIC DNA]</scope>
    <source>
        <strain evidence="3 4">KCTC 33185</strain>
    </source>
</reference>
<evidence type="ECO:0000256" key="1">
    <source>
        <dbReference type="SAM" id="MobiDB-lite"/>
    </source>
</evidence>
<name>A0A5C4T8N1_9BACL</name>
<dbReference type="EMBL" id="VDCQ01000019">
    <property type="protein sequence ID" value="TNJ65381.1"/>
    <property type="molecule type" value="Genomic_DNA"/>
</dbReference>
<feature type="chain" id="PRO_5039539885" evidence="2">
    <location>
        <begin position="37"/>
        <end position="467"/>
    </location>
</feature>
<accession>A0A5C4T8N1</accession>
<proteinExistence type="predicted"/>
<dbReference type="SUPFAM" id="SSF53850">
    <property type="entry name" value="Periplasmic binding protein-like II"/>
    <property type="match status" value="1"/>
</dbReference>
<evidence type="ECO:0000313" key="4">
    <source>
        <dbReference type="Proteomes" id="UP000307943"/>
    </source>
</evidence>
<feature type="region of interest" description="Disordered" evidence="1">
    <location>
        <begin position="40"/>
        <end position="60"/>
    </location>
</feature>